<protein>
    <submittedName>
        <fullName evidence="4">Pyruvate phosphate dikinase, putative</fullName>
    </submittedName>
</protein>
<proteinExistence type="inferred from homology"/>
<dbReference type="OrthoDB" id="1930985at2759"/>
<dbReference type="EMBL" id="GG692023">
    <property type="protein sequence ID" value="EEY65098.1"/>
    <property type="molecule type" value="Genomic_DNA"/>
</dbReference>
<accession>D0RMN2</accession>
<dbReference type="STRING" id="403677.D0RMN2"/>
<dbReference type="InterPro" id="IPR010121">
    <property type="entry name" value="Pyruvate_phosphate_dikinase"/>
</dbReference>
<dbReference type="InterPro" id="IPR013815">
    <property type="entry name" value="ATP_grasp_subdomain_1"/>
</dbReference>
<gene>
    <name evidence="4" type="ORF">PITG_22630</name>
</gene>
<feature type="compositionally biased region" description="Polar residues" evidence="2">
    <location>
        <begin position="1"/>
        <end position="25"/>
    </location>
</feature>
<dbReference type="AlphaFoldDB" id="D0RMN2"/>
<dbReference type="eggNOG" id="ENOG502QREJ">
    <property type="taxonomic scope" value="Eukaryota"/>
</dbReference>
<feature type="region of interest" description="Disordered" evidence="2">
    <location>
        <begin position="1"/>
        <end position="46"/>
    </location>
</feature>
<dbReference type="Proteomes" id="UP000006643">
    <property type="component" value="Unassembled WGS sequence"/>
</dbReference>
<dbReference type="PANTHER" id="PTHR22931:SF9">
    <property type="entry name" value="PYRUVATE, PHOSPHATE DIKINASE 1, CHLOROPLASTIC"/>
    <property type="match status" value="1"/>
</dbReference>
<dbReference type="HOGENOM" id="CLU_2079234_0_0_1"/>
<dbReference type="GO" id="GO:0005524">
    <property type="term" value="F:ATP binding"/>
    <property type="evidence" value="ECO:0007669"/>
    <property type="project" value="InterPro"/>
</dbReference>
<name>D0RMN2_PHYIT</name>
<comment type="similarity">
    <text evidence="1">Belongs to the PEP-utilizing enzyme family.</text>
</comment>
<feature type="non-terminal residue" evidence="4">
    <location>
        <position position="1"/>
    </location>
</feature>
<keyword evidence="5" id="KW-1185">Reference proteome</keyword>
<dbReference type="PANTHER" id="PTHR22931">
    <property type="entry name" value="PHOSPHOENOLPYRUVATE DIKINASE-RELATED"/>
    <property type="match status" value="1"/>
</dbReference>
<dbReference type="GO" id="GO:0016301">
    <property type="term" value="F:kinase activity"/>
    <property type="evidence" value="ECO:0007669"/>
    <property type="project" value="InterPro"/>
</dbReference>
<dbReference type="InParanoid" id="D0RMN2"/>
<dbReference type="RefSeq" id="XP_002909698.1">
    <property type="nucleotide sequence ID" value="XM_002909652.1"/>
</dbReference>
<dbReference type="KEGG" id="pif:PITG_22630"/>
<dbReference type="VEuPathDB" id="FungiDB:PITG_22630"/>
<feature type="domain" description="Pyruvate phosphate dikinase AMP/ATP-binding" evidence="3">
    <location>
        <begin position="68"/>
        <end position="106"/>
    </location>
</feature>
<dbReference type="InterPro" id="IPR002192">
    <property type="entry name" value="PPDK_AMP/ATP-bd"/>
</dbReference>
<dbReference type="GO" id="GO:0050242">
    <property type="term" value="F:pyruvate, phosphate dikinase activity"/>
    <property type="evidence" value="ECO:0007669"/>
    <property type="project" value="InterPro"/>
</dbReference>
<dbReference type="SUPFAM" id="SSF56059">
    <property type="entry name" value="Glutathione synthetase ATP-binding domain-like"/>
    <property type="match status" value="1"/>
</dbReference>
<evidence type="ECO:0000256" key="2">
    <source>
        <dbReference type="SAM" id="MobiDB-lite"/>
    </source>
</evidence>
<sequence>MMYLDGSTTKNRTSAVQAHSSTNSIKSKHTSKQATPTETSESMSQVLQHSSVFTFVKGESKGDGSMKSLLGGKGANLCQMARNGVNVPPGLTITTEVCQEFYAVGGRLPNGLMNEVHNG</sequence>
<evidence type="ECO:0000256" key="1">
    <source>
        <dbReference type="ARBA" id="ARBA00007837"/>
    </source>
</evidence>
<dbReference type="GeneID" id="9479833"/>
<reference evidence="5" key="1">
    <citation type="journal article" date="2009" name="Nature">
        <title>Genome sequence and analysis of the Irish potato famine pathogen Phytophthora infestans.</title>
        <authorList>
            <consortium name="The Broad Institute Genome Sequencing Platform"/>
            <person name="Haas B.J."/>
            <person name="Kamoun S."/>
            <person name="Zody M.C."/>
            <person name="Jiang R.H."/>
            <person name="Handsaker R.E."/>
            <person name="Cano L.M."/>
            <person name="Grabherr M."/>
            <person name="Kodira C.D."/>
            <person name="Raffaele S."/>
            <person name="Torto-Alalibo T."/>
            <person name="Bozkurt T.O."/>
            <person name="Ah-Fong A.M."/>
            <person name="Alvarado L."/>
            <person name="Anderson V.L."/>
            <person name="Armstrong M.R."/>
            <person name="Avrova A."/>
            <person name="Baxter L."/>
            <person name="Beynon J."/>
            <person name="Boevink P.C."/>
            <person name="Bollmann S.R."/>
            <person name="Bos J.I."/>
            <person name="Bulone V."/>
            <person name="Cai G."/>
            <person name="Cakir C."/>
            <person name="Carrington J.C."/>
            <person name="Chawner M."/>
            <person name="Conti L."/>
            <person name="Costanzo S."/>
            <person name="Ewan R."/>
            <person name="Fahlgren N."/>
            <person name="Fischbach M.A."/>
            <person name="Fugelstad J."/>
            <person name="Gilroy E.M."/>
            <person name="Gnerre S."/>
            <person name="Green P.J."/>
            <person name="Grenville-Briggs L.J."/>
            <person name="Griffith J."/>
            <person name="Grunwald N.J."/>
            <person name="Horn K."/>
            <person name="Horner N.R."/>
            <person name="Hu C.H."/>
            <person name="Huitema E."/>
            <person name="Jeong D.H."/>
            <person name="Jones A.M."/>
            <person name="Jones J.D."/>
            <person name="Jones R.W."/>
            <person name="Karlsson E.K."/>
            <person name="Kunjeti S.G."/>
            <person name="Lamour K."/>
            <person name="Liu Z."/>
            <person name="Ma L."/>
            <person name="Maclean D."/>
            <person name="Chibucos M.C."/>
            <person name="McDonald H."/>
            <person name="McWalters J."/>
            <person name="Meijer H.J."/>
            <person name="Morgan W."/>
            <person name="Morris P.F."/>
            <person name="Munro C.A."/>
            <person name="O'Neill K."/>
            <person name="Ospina-Giraldo M."/>
            <person name="Pinzon A."/>
            <person name="Pritchard L."/>
            <person name="Ramsahoye B."/>
            <person name="Ren Q."/>
            <person name="Restrepo S."/>
            <person name="Roy S."/>
            <person name="Sadanandom A."/>
            <person name="Savidor A."/>
            <person name="Schornack S."/>
            <person name="Schwartz D.C."/>
            <person name="Schumann U.D."/>
            <person name="Schwessinger B."/>
            <person name="Seyer L."/>
            <person name="Sharpe T."/>
            <person name="Silvar C."/>
            <person name="Song J."/>
            <person name="Studholme D.J."/>
            <person name="Sykes S."/>
            <person name="Thines M."/>
            <person name="van de Vondervoort P.J."/>
            <person name="Phuntumart V."/>
            <person name="Wawra S."/>
            <person name="Weide R."/>
            <person name="Win J."/>
            <person name="Young C."/>
            <person name="Zhou S."/>
            <person name="Fry W."/>
            <person name="Meyers B.C."/>
            <person name="van West P."/>
            <person name="Ristaino J."/>
            <person name="Govers F."/>
            <person name="Birch P.R."/>
            <person name="Whisson S.C."/>
            <person name="Judelson H.S."/>
            <person name="Nusbaum C."/>
        </authorList>
    </citation>
    <scope>NUCLEOTIDE SEQUENCE [LARGE SCALE GENOMIC DNA]</scope>
    <source>
        <strain evidence="5">T30-4</strain>
    </source>
</reference>
<organism evidence="4 5">
    <name type="scientific">Phytophthora infestans (strain T30-4)</name>
    <name type="common">Potato late blight agent</name>
    <dbReference type="NCBI Taxonomy" id="403677"/>
    <lineage>
        <taxon>Eukaryota</taxon>
        <taxon>Sar</taxon>
        <taxon>Stramenopiles</taxon>
        <taxon>Oomycota</taxon>
        <taxon>Peronosporomycetes</taxon>
        <taxon>Peronosporales</taxon>
        <taxon>Peronosporaceae</taxon>
        <taxon>Phytophthora</taxon>
    </lineage>
</organism>
<dbReference type="Gene3D" id="3.30.1490.20">
    <property type="entry name" value="ATP-grasp fold, A domain"/>
    <property type="match status" value="1"/>
</dbReference>
<evidence type="ECO:0000313" key="5">
    <source>
        <dbReference type="Proteomes" id="UP000006643"/>
    </source>
</evidence>
<dbReference type="Pfam" id="PF01326">
    <property type="entry name" value="PPDK_N"/>
    <property type="match status" value="1"/>
</dbReference>
<evidence type="ECO:0000313" key="4">
    <source>
        <dbReference type="EMBL" id="EEY65098.1"/>
    </source>
</evidence>
<feature type="compositionally biased region" description="Polar residues" evidence="2">
    <location>
        <begin position="32"/>
        <end position="46"/>
    </location>
</feature>
<keyword evidence="4" id="KW-0670">Pyruvate</keyword>
<evidence type="ECO:0000259" key="3">
    <source>
        <dbReference type="Pfam" id="PF01326"/>
    </source>
</evidence>